<organism evidence="12 13">
    <name type="scientific">Hipposideros armiger</name>
    <name type="common">Great Himalayan leaf-nosed bat</name>
    <dbReference type="NCBI Taxonomy" id="186990"/>
    <lineage>
        <taxon>Eukaryota</taxon>
        <taxon>Metazoa</taxon>
        <taxon>Chordata</taxon>
        <taxon>Craniata</taxon>
        <taxon>Vertebrata</taxon>
        <taxon>Euteleostomi</taxon>
        <taxon>Mammalia</taxon>
        <taxon>Eutheria</taxon>
        <taxon>Laurasiatheria</taxon>
        <taxon>Chiroptera</taxon>
        <taxon>Yinpterochiroptera</taxon>
        <taxon>Rhinolophoidea</taxon>
        <taxon>Hipposideridae</taxon>
        <taxon>Hipposideros</taxon>
    </lineage>
</organism>
<dbReference type="GeneID" id="109396694"/>
<dbReference type="GO" id="GO:0016020">
    <property type="term" value="C:membrane"/>
    <property type="evidence" value="ECO:0007669"/>
    <property type="project" value="UniProtKB-SubCell"/>
</dbReference>
<dbReference type="InterPro" id="IPR036179">
    <property type="entry name" value="Ig-like_dom_sf"/>
</dbReference>
<dbReference type="AlphaFoldDB" id="A0A8B7TGP2"/>
<keyword evidence="9" id="KW-0393">Immunoglobulin domain</keyword>
<evidence type="ECO:0000256" key="1">
    <source>
        <dbReference type="ARBA" id="ARBA00004479"/>
    </source>
</evidence>
<evidence type="ECO:0000256" key="5">
    <source>
        <dbReference type="ARBA" id="ARBA00023136"/>
    </source>
</evidence>
<dbReference type="InterPro" id="IPR003599">
    <property type="entry name" value="Ig_sub"/>
</dbReference>
<evidence type="ECO:0000256" key="6">
    <source>
        <dbReference type="ARBA" id="ARBA00023157"/>
    </source>
</evidence>
<gene>
    <name evidence="13" type="primary">LOC109396694</name>
</gene>
<dbReference type="Pfam" id="PF18452">
    <property type="entry name" value="Ig_6"/>
    <property type="match status" value="1"/>
</dbReference>
<dbReference type="GO" id="GO:0032729">
    <property type="term" value="P:positive regulation of type II interferon production"/>
    <property type="evidence" value="ECO:0007669"/>
    <property type="project" value="TreeGrafter"/>
</dbReference>
<dbReference type="Proteomes" id="UP000694851">
    <property type="component" value="Unplaced"/>
</dbReference>
<feature type="domain" description="Immunoglobulin" evidence="11">
    <location>
        <begin position="26"/>
        <end position="113"/>
    </location>
</feature>
<dbReference type="OrthoDB" id="9940746at2759"/>
<dbReference type="SMART" id="SM00409">
    <property type="entry name" value="IG"/>
    <property type="match status" value="2"/>
</dbReference>
<dbReference type="GO" id="GO:0042007">
    <property type="term" value="F:interleukin-18 binding"/>
    <property type="evidence" value="ECO:0007669"/>
    <property type="project" value="TreeGrafter"/>
</dbReference>
<evidence type="ECO:0000256" key="4">
    <source>
        <dbReference type="ARBA" id="ARBA00022989"/>
    </source>
</evidence>
<evidence type="ECO:0000313" key="12">
    <source>
        <dbReference type="Proteomes" id="UP000694851"/>
    </source>
</evidence>
<dbReference type="KEGG" id="hai:109396694"/>
<dbReference type="FunFam" id="2.60.40.10:FF:001543">
    <property type="entry name" value="Interleukin 18 receptor 1"/>
    <property type="match status" value="1"/>
</dbReference>
<comment type="subcellular location">
    <subcellularLocation>
        <location evidence="1">Membrane</location>
        <topology evidence="1">Single-pass type I membrane protein</topology>
    </subcellularLocation>
</comment>
<evidence type="ECO:0000313" key="13">
    <source>
        <dbReference type="RefSeq" id="XP_019524269.1"/>
    </source>
</evidence>
<dbReference type="PANTHER" id="PTHR11890">
    <property type="entry name" value="INTERLEUKIN-1 RECEPTOR FAMILY MEMBER"/>
    <property type="match status" value="1"/>
</dbReference>
<keyword evidence="4" id="KW-0812">Transmembrane</keyword>
<evidence type="ECO:0000259" key="11">
    <source>
        <dbReference type="SMART" id="SM00409"/>
    </source>
</evidence>
<evidence type="ECO:0000256" key="8">
    <source>
        <dbReference type="ARBA" id="ARBA00023180"/>
    </source>
</evidence>
<dbReference type="Gene3D" id="2.60.40.10">
    <property type="entry name" value="Immunoglobulins"/>
    <property type="match status" value="2"/>
</dbReference>
<keyword evidence="7" id="KW-0675">Receptor</keyword>
<keyword evidence="4" id="KW-1133">Transmembrane helix</keyword>
<dbReference type="GO" id="GO:0042008">
    <property type="term" value="F:interleukin-18 receptor activity"/>
    <property type="evidence" value="ECO:0007669"/>
    <property type="project" value="TreeGrafter"/>
</dbReference>
<dbReference type="SUPFAM" id="SSF48726">
    <property type="entry name" value="Immunoglobulin"/>
    <property type="match status" value="1"/>
</dbReference>
<dbReference type="RefSeq" id="XP_019524269.1">
    <property type="nucleotide sequence ID" value="XM_019668724.1"/>
</dbReference>
<feature type="domain" description="Immunoglobulin" evidence="11">
    <location>
        <begin position="126"/>
        <end position="206"/>
    </location>
</feature>
<sequence length="213" mass="24816">MHCGQLLLTFLVLIFISTTEETCYLRDIITVVEGEPFYLKYCSLSPEHKNETATIKWFKCTESHGHVELSSSSSPRITLRDYVLEFWPIELNDNGTYVVQMGNHTNKWKLNVIKRSKHSCFAEKQVIGKRVGVKKSLRITCNNSFYKGLINRTSLYKNCEKIENNKKPFLHKNAEFEDQGYYTCMFFLYHNGKLFNVTETFNVTIEAEALPRT</sequence>
<keyword evidence="5" id="KW-0472">Membrane</keyword>
<keyword evidence="3" id="KW-0677">Repeat</keyword>
<evidence type="ECO:0000256" key="3">
    <source>
        <dbReference type="ARBA" id="ARBA00022737"/>
    </source>
</evidence>
<dbReference type="PANTHER" id="PTHR11890:SF6">
    <property type="entry name" value="INTERLEUKIN-18 RECEPTOR 1"/>
    <property type="match status" value="1"/>
</dbReference>
<feature type="chain" id="PRO_5034025044" evidence="10">
    <location>
        <begin position="20"/>
        <end position="213"/>
    </location>
</feature>
<evidence type="ECO:0000256" key="10">
    <source>
        <dbReference type="SAM" id="SignalP"/>
    </source>
</evidence>
<accession>A0A8B7TGP2</accession>
<dbReference type="InterPro" id="IPR013783">
    <property type="entry name" value="Ig-like_fold"/>
</dbReference>
<dbReference type="InterPro" id="IPR041416">
    <property type="entry name" value="IL-1RAcP-like_ig"/>
</dbReference>
<evidence type="ECO:0000256" key="9">
    <source>
        <dbReference type="ARBA" id="ARBA00023319"/>
    </source>
</evidence>
<protein>
    <submittedName>
        <fullName evidence="13">Interleukin-18 receptor 1-like</fullName>
    </submittedName>
</protein>
<dbReference type="FunFam" id="2.60.40.10:FF:001441">
    <property type="entry name" value="Interleukin-18 receptor 1"/>
    <property type="match status" value="1"/>
</dbReference>
<dbReference type="InterPro" id="IPR015621">
    <property type="entry name" value="IL-1_rcpt_fam"/>
</dbReference>
<proteinExistence type="predicted"/>
<evidence type="ECO:0000256" key="7">
    <source>
        <dbReference type="ARBA" id="ARBA00023170"/>
    </source>
</evidence>
<evidence type="ECO:0000256" key="2">
    <source>
        <dbReference type="ARBA" id="ARBA00022729"/>
    </source>
</evidence>
<name>A0A8B7TGP2_HIPAR</name>
<keyword evidence="2 10" id="KW-0732">Signal</keyword>
<keyword evidence="6" id="KW-1015">Disulfide bond</keyword>
<feature type="signal peptide" evidence="10">
    <location>
        <begin position="1"/>
        <end position="19"/>
    </location>
</feature>
<keyword evidence="8" id="KW-0325">Glycoprotein</keyword>
<reference evidence="13" key="1">
    <citation type="submission" date="2025-08" db="UniProtKB">
        <authorList>
            <consortium name="RefSeq"/>
        </authorList>
    </citation>
    <scope>IDENTIFICATION</scope>
    <source>
        <tissue evidence="13">Muscle</tissue>
    </source>
</reference>
<keyword evidence="12" id="KW-1185">Reference proteome</keyword>